<comment type="caution">
    <text evidence="3">The sequence shown here is derived from an EMBL/GenBank/DDBJ whole genome shotgun (WGS) entry which is preliminary data.</text>
</comment>
<reference evidence="3" key="1">
    <citation type="submission" date="2023-01" db="EMBL/GenBank/DDBJ databases">
        <title>Genome assembly of the deep-sea coral Lophelia pertusa.</title>
        <authorList>
            <person name="Herrera S."/>
            <person name="Cordes E."/>
        </authorList>
    </citation>
    <scope>NUCLEOTIDE SEQUENCE</scope>
    <source>
        <strain evidence="3">USNM1676648</strain>
        <tissue evidence="3">Polyp</tissue>
    </source>
</reference>
<evidence type="ECO:0000313" key="3">
    <source>
        <dbReference type="EMBL" id="KAJ7388196.1"/>
    </source>
</evidence>
<dbReference type="Proteomes" id="UP001163046">
    <property type="component" value="Unassembled WGS sequence"/>
</dbReference>
<dbReference type="AlphaFoldDB" id="A0A9X0D6F0"/>
<name>A0A9X0D6F0_9CNID</name>
<protein>
    <submittedName>
        <fullName evidence="3">DNA excision repair protein ERCC-6-like 2</fullName>
    </submittedName>
</protein>
<dbReference type="EMBL" id="MU825570">
    <property type="protein sequence ID" value="KAJ7388196.1"/>
    <property type="molecule type" value="Genomic_DNA"/>
</dbReference>
<evidence type="ECO:0000313" key="4">
    <source>
        <dbReference type="Proteomes" id="UP001163046"/>
    </source>
</evidence>
<gene>
    <name evidence="3" type="primary">ERCC6L2</name>
    <name evidence="3" type="ORF">OS493_039291</name>
</gene>
<evidence type="ECO:0000259" key="2">
    <source>
        <dbReference type="Pfam" id="PF25806"/>
    </source>
</evidence>
<organism evidence="3 4">
    <name type="scientific">Desmophyllum pertusum</name>
    <dbReference type="NCBI Taxonomy" id="174260"/>
    <lineage>
        <taxon>Eukaryota</taxon>
        <taxon>Metazoa</taxon>
        <taxon>Cnidaria</taxon>
        <taxon>Anthozoa</taxon>
        <taxon>Hexacorallia</taxon>
        <taxon>Scleractinia</taxon>
        <taxon>Caryophylliina</taxon>
        <taxon>Caryophylliidae</taxon>
        <taxon>Desmophyllum</taxon>
    </lineage>
</organism>
<feature type="region of interest" description="Disordered" evidence="1">
    <location>
        <begin position="36"/>
        <end position="74"/>
    </location>
</feature>
<feature type="domain" description="ERCC6L2-like ribbon-helix-helix" evidence="2">
    <location>
        <begin position="90"/>
        <end position="156"/>
    </location>
</feature>
<dbReference type="InterPro" id="IPR057931">
    <property type="entry name" value="RHH_ERCC6L2"/>
</dbReference>
<keyword evidence="4" id="KW-1185">Reference proteome</keyword>
<proteinExistence type="predicted"/>
<feature type="compositionally biased region" description="Basic and acidic residues" evidence="1">
    <location>
        <begin position="39"/>
        <end position="54"/>
    </location>
</feature>
<evidence type="ECO:0000256" key="1">
    <source>
        <dbReference type="SAM" id="MobiDB-lite"/>
    </source>
</evidence>
<dbReference type="OrthoDB" id="10071819at2759"/>
<dbReference type="Pfam" id="PF25806">
    <property type="entry name" value="RHH_ERCC6L2"/>
    <property type="match status" value="1"/>
</dbReference>
<accession>A0A9X0D6F0</accession>
<sequence>MSKLALQDVFELRQFLNSLQTAFPLWRQAIESDDLGESTLDKQPEVTRRTEKPEAGSSHVNKPPLHRSITTDDDVTMERIGNSTIFIGSTPRGIRRQHFREMSDALGFGSEVDLAKAVVDSSENERREMLGALLRRQNPVLSGLSSFTARERTSSVENLKGKTGC</sequence>